<accession>X0Y832</accession>
<protein>
    <submittedName>
        <fullName evidence="1">Uncharacterized protein</fullName>
    </submittedName>
</protein>
<organism evidence="1">
    <name type="scientific">marine sediment metagenome</name>
    <dbReference type="NCBI Taxonomy" id="412755"/>
    <lineage>
        <taxon>unclassified sequences</taxon>
        <taxon>metagenomes</taxon>
        <taxon>ecological metagenomes</taxon>
    </lineage>
</organism>
<evidence type="ECO:0000313" key="1">
    <source>
        <dbReference type="EMBL" id="GAG44883.1"/>
    </source>
</evidence>
<dbReference type="EMBL" id="BARS01055356">
    <property type="protein sequence ID" value="GAG44883.1"/>
    <property type="molecule type" value="Genomic_DNA"/>
</dbReference>
<gene>
    <name evidence="1" type="ORF">S01H1_81745</name>
</gene>
<proteinExistence type="predicted"/>
<dbReference type="AlphaFoldDB" id="X0Y832"/>
<feature type="non-terminal residue" evidence="1">
    <location>
        <position position="37"/>
    </location>
</feature>
<reference evidence="1" key="1">
    <citation type="journal article" date="2014" name="Front. Microbiol.">
        <title>High frequency of phylogenetically diverse reductive dehalogenase-homologous genes in deep subseafloor sedimentary metagenomes.</title>
        <authorList>
            <person name="Kawai M."/>
            <person name="Futagami T."/>
            <person name="Toyoda A."/>
            <person name="Takaki Y."/>
            <person name="Nishi S."/>
            <person name="Hori S."/>
            <person name="Arai W."/>
            <person name="Tsubouchi T."/>
            <person name="Morono Y."/>
            <person name="Uchiyama I."/>
            <person name="Ito T."/>
            <person name="Fujiyama A."/>
            <person name="Inagaki F."/>
            <person name="Takami H."/>
        </authorList>
    </citation>
    <scope>NUCLEOTIDE SEQUENCE</scope>
    <source>
        <strain evidence="1">Expedition CK06-06</strain>
    </source>
</reference>
<sequence>MLVRKRYGHAHARAVTPVRAREAQARGLNEDIVGCVC</sequence>
<name>X0Y832_9ZZZZ</name>
<comment type="caution">
    <text evidence="1">The sequence shown here is derived from an EMBL/GenBank/DDBJ whole genome shotgun (WGS) entry which is preliminary data.</text>
</comment>